<reference evidence="6 7" key="1">
    <citation type="journal article" date="2016" name="Nat. Commun.">
        <title>Thousands of microbial genomes shed light on interconnected biogeochemical processes in an aquifer system.</title>
        <authorList>
            <person name="Anantharaman K."/>
            <person name="Brown C.T."/>
            <person name="Hug L.A."/>
            <person name="Sharon I."/>
            <person name="Castelle C.J."/>
            <person name="Probst A.J."/>
            <person name="Thomas B.C."/>
            <person name="Singh A."/>
            <person name="Wilkins M.J."/>
            <person name="Karaoz U."/>
            <person name="Brodie E.L."/>
            <person name="Williams K.H."/>
            <person name="Hubbard S.S."/>
            <person name="Banfield J.F."/>
        </authorList>
    </citation>
    <scope>NUCLEOTIDE SEQUENCE [LARGE SCALE GENOMIC DNA]</scope>
</reference>
<organism evidence="6 7">
    <name type="scientific">candidate division Kazan bacterium RIFCSPLOWO2_01_FULL_45_19</name>
    <dbReference type="NCBI Taxonomy" id="1798538"/>
    <lineage>
        <taxon>Bacteria</taxon>
        <taxon>Bacteria division Kazan-3B-28</taxon>
    </lineage>
</organism>
<accession>A0A1F4NRX4</accession>
<dbReference type="Pfam" id="PF09685">
    <property type="entry name" value="MamF_MmsF"/>
    <property type="match status" value="1"/>
</dbReference>
<evidence type="ECO:0000256" key="4">
    <source>
        <dbReference type="ARBA" id="ARBA00023136"/>
    </source>
</evidence>
<protein>
    <recommendedName>
        <fullName evidence="8">DUF4870 domain-containing protein</fullName>
    </recommendedName>
</protein>
<evidence type="ECO:0000256" key="3">
    <source>
        <dbReference type="ARBA" id="ARBA00022989"/>
    </source>
</evidence>
<feature type="transmembrane region" description="Helical" evidence="5">
    <location>
        <begin position="86"/>
        <end position="110"/>
    </location>
</feature>
<keyword evidence="3 5" id="KW-1133">Transmembrane helix</keyword>
<comment type="subcellular location">
    <subcellularLocation>
        <location evidence="1">Membrane</location>
        <topology evidence="1">Multi-pass membrane protein</topology>
    </subcellularLocation>
</comment>
<comment type="caution">
    <text evidence="6">The sequence shown here is derived from an EMBL/GenBank/DDBJ whole genome shotgun (WGS) entry which is preliminary data.</text>
</comment>
<dbReference type="InterPro" id="IPR019109">
    <property type="entry name" value="MamF_MmsF"/>
</dbReference>
<dbReference type="EMBL" id="METD01000001">
    <property type="protein sequence ID" value="OGB73642.1"/>
    <property type="molecule type" value="Genomic_DNA"/>
</dbReference>
<evidence type="ECO:0008006" key="8">
    <source>
        <dbReference type="Google" id="ProtNLM"/>
    </source>
</evidence>
<keyword evidence="4 5" id="KW-0472">Membrane</keyword>
<evidence type="ECO:0000256" key="5">
    <source>
        <dbReference type="SAM" id="Phobius"/>
    </source>
</evidence>
<name>A0A1F4NRX4_UNCK3</name>
<dbReference type="AlphaFoldDB" id="A0A1F4NRX4"/>
<keyword evidence="2 5" id="KW-0812">Transmembrane</keyword>
<evidence type="ECO:0000313" key="6">
    <source>
        <dbReference type="EMBL" id="OGB73642.1"/>
    </source>
</evidence>
<dbReference type="Proteomes" id="UP000178085">
    <property type="component" value="Unassembled WGS sequence"/>
</dbReference>
<proteinExistence type="predicted"/>
<feature type="transmembrane region" description="Helical" evidence="5">
    <location>
        <begin position="56"/>
        <end position="80"/>
    </location>
</feature>
<evidence type="ECO:0000256" key="2">
    <source>
        <dbReference type="ARBA" id="ARBA00022692"/>
    </source>
</evidence>
<feature type="transmembrane region" description="Helical" evidence="5">
    <location>
        <begin position="23"/>
        <end position="40"/>
    </location>
</feature>
<evidence type="ECO:0000313" key="7">
    <source>
        <dbReference type="Proteomes" id="UP000178085"/>
    </source>
</evidence>
<sequence>MEENYQSITPEPRRVSSGGEDKVFAALSYISILFVVPLILKHENDDIYFHAKQGMVLFLSEVVIWFVLFMLESFIVALLPRTTFSLTAWLGAVAWMLFVVLSVAGVYNALVGKRWEIPILGRIAKSVEV</sequence>
<gene>
    <name evidence="6" type="ORF">A3K51_02250</name>
</gene>
<evidence type="ECO:0000256" key="1">
    <source>
        <dbReference type="ARBA" id="ARBA00004141"/>
    </source>
</evidence>